<protein>
    <submittedName>
        <fullName evidence="1">Uncharacterized protein</fullName>
    </submittedName>
</protein>
<evidence type="ECO:0000313" key="2">
    <source>
        <dbReference type="Proteomes" id="UP000319825"/>
    </source>
</evidence>
<gene>
    <name evidence="1" type="ORF">JD77_02026</name>
</gene>
<comment type="caution">
    <text evidence="1">The sequence shown here is derived from an EMBL/GenBank/DDBJ whole genome shotgun (WGS) entry which is preliminary data.</text>
</comment>
<sequence>MQVTQALDIMEALFRAAEHPDVTAVERYGRDAQPGGQSPPGVKVLHRSGSAAMLWAALPPRDVTPVPLPSEPLPPKWRAARILVLAHQLLDVARPDAIRSWELCRQAGVESPVAAALRITASDGSAIYLRATSASGSAAEPETDPYPDYQIPQGVREWHLKVSAPSAEPVSA</sequence>
<reference evidence="1 2" key="1">
    <citation type="submission" date="2019-07" db="EMBL/GenBank/DDBJ databases">
        <title>R&amp;d 2014.</title>
        <authorList>
            <person name="Klenk H.-P."/>
        </authorList>
    </citation>
    <scope>NUCLEOTIDE SEQUENCE [LARGE SCALE GENOMIC DNA]</scope>
    <source>
        <strain evidence="1 2">DSM 43868</strain>
    </source>
</reference>
<name>A0A562I847_MICOL</name>
<proteinExistence type="predicted"/>
<evidence type="ECO:0000313" key="1">
    <source>
        <dbReference type="EMBL" id="TWH67062.1"/>
    </source>
</evidence>
<dbReference type="OrthoDB" id="3386020at2"/>
<accession>A0A562I847</accession>
<keyword evidence="2" id="KW-1185">Reference proteome</keyword>
<dbReference type="Proteomes" id="UP000319825">
    <property type="component" value="Unassembled WGS sequence"/>
</dbReference>
<dbReference type="AlphaFoldDB" id="A0A562I847"/>
<organism evidence="1 2">
    <name type="scientific">Micromonospora olivasterospora</name>
    <dbReference type="NCBI Taxonomy" id="1880"/>
    <lineage>
        <taxon>Bacteria</taxon>
        <taxon>Bacillati</taxon>
        <taxon>Actinomycetota</taxon>
        <taxon>Actinomycetes</taxon>
        <taxon>Micromonosporales</taxon>
        <taxon>Micromonosporaceae</taxon>
        <taxon>Micromonospora</taxon>
    </lineage>
</organism>
<dbReference type="RefSeq" id="WP_145774012.1">
    <property type="nucleotide sequence ID" value="NZ_BAAATQ010000198.1"/>
</dbReference>
<dbReference type="EMBL" id="VLKE01000001">
    <property type="protein sequence ID" value="TWH67062.1"/>
    <property type="molecule type" value="Genomic_DNA"/>
</dbReference>